<proteinExistence type="predicted"/>
<dbReference type="AlphaFoldDB" id="A0A9N7V173"/>
<sequence>MLAERESRLSSVTPGCLEVCDAFPWRTRAVRQQLQARRAVWSVTGDGDICAENLRSTKRNCSENASSIDCFIAGGVFRLCSLSLLFPKPSIDEPALDSWRGSVSEPLSYHYGAPSGITGKQARMLCLLLTVPLSCLIPWFLVQFGAWSKRLTQSVHSALASASSSLPPLHSLKRSSTSRAVPVLGPPIGGNQLHIGT</sequence>
<gene>
    <name evidence="2" type="ORF">PLEPLA_LOCUS28366</name>
</gene>
<dbReference type="Proteomes" id="UP001153269">
    <property type="component" value="Unassembled WGS sequence"/>
</dbReference>
<reference evidence="2" key="1">
    <citation type="submission" date="2020-03" db="EMBL/GenBank/DDBJ databases">
        <authorList>
            <person name="Weist P."/>
        </authorList>
    </citation>
    <scope>NUCLEOTIDE SEQUENCE</scope>
</reference>
<keyword evidence="1" id="KW-1133">Transmembrane helix</keyword>
<name>A0A9N7V173_PLEPL</name>
<keyword evidence="1" id="KW-0472">Membrane</keyword>
<evidence type="ECO:0000256" key="1">
    <source>
        <dbReference type="SAM" id="Phobius"/>
    </source>
</evidence>
<keyword evidence="1" id="KW-0812">Transmembrane</keyword>
<comment type="caution">
    <text evidence="2">The sequence shown here is derived from an EMBL/GenBank/DDBJ whole genome shotgun (WGS) entry which is preliminary data.</text>
</comment>
<evidence type="ECO:0000313" key="3">
    <source>
        <dbReference type="Proteomes" id="UP001153269"/>
    </source>
</evidence>
<keyword evidence="3" id="KW-1185">Reference proteome</keyword>
<organism evidence="2 3">
    <name type="scientific">Pleuronectes platessa</name>
    <name type="common">European plaice</name>
    <dbReference type="NCBI Taxonomy" id="8262"/>
    <lineage>
        <taxon>Eukaryota</taxon>
        <taxon>Metazoa</taxon>
        <taxon>Chordata</taxon>
        <taxon>Craniata</taxon>
        <taxon>Vertebrata</taxon>
        <taxon>Euteleostomi</taxon>
        <taxon>Actinopterygii</taxon>
        <taxon>Neopterygii</taxon>
        <taxon>Teleostei</taxon>
        <taxon>Neoteleostei</taxon>
        <taxon>Acanthomorphata</taxon>
        <taxon>Carangaria</taxon>
        <taxon>Pleuronectiformes</taxon>
        <taxon>Pleuronectoidei</taxon>
        <taxon>Pleuronectidae</taxon>
        <taxon>Pleuronectes</taxon>
    </lineage>
</organism>
<protein>
    <submittedName>
        <fullName evidence="2">Uncharacterized protein</fullName>
    </submittedName>
</protein>
<feature type="transmembrane region" description="Helical" evidence="1">
    <location>
        <begin position="125"/>
        <end position="147"/>
    </location>
</feature>
<accession>A0A9N7V173</accession>
<evidence type="ECO:0000313" key="2">
    <source>
        <dbReference type="EMBL" id="CAB1440600.1"/>
    </source>
</evidence>
<dbReference type="EMBL" id="CADEAL010002476">
    <property type="protein sequence ID" value="CAB1440600.1"/>
    <property type="molecule type" value="Genomic_DNA"/>
</dbReference>